<dbReference type="GO" id="GO:0016787">
    <property type="term" value="F:hydrolase activity"/>
    <property type="evidence" value="ECO:0007669"/>
    <property type="project" value="UniProtKB-KW"/>
</dbReference>
<evidence type="ECO:0000256" key="2">
    <source>
        <dbReference type="ARBA" id="ARBA00022695"/>
    </source>
</evidence>
<gene>
    <name evidence="10" type="ORF">HGM15179_020054</name>
</gene>
<keyword evidence="7" id="KW-0229">DNA integration</keyword>
<evidence type="ECO:0000313" key="11">
    <source>
        <dbReference type="Proteomes" id="UP000796761"/>
    </source>
</evidence>
<name>A0A8K1DAT0_9PASS</name>
<feature type="domain" description="Integrase-type" evidence="9">
    <location>
        <begin position="25"/>
        <end position="58"/>
    </location>
</feature>
<dbReference type="AlphaFoldDB" id="A0A8K1DAT0"/>
<keyword evidence="6" id="KW-0378">Hydrolase</keyword>
<evidence type="ECO:0000256" key="1">
    <source>
        <dbReference type="ARBA" id="ARBA00022679"/>
    </source>
</evidence>
<evidence type="ECO:0000256" key="4">
    <source>
        <dbReference type="ARBA" id="ARBA00022723"/>
    </source>
</evidence>
<evidence type="ECO:0000256" key="7">
    <source>
        <dbReference type="ARBA" id="ARBA00022908"/>
    </source>
</evidence>
<evidence type="ECO:0000259" key="9">
    <source>
        <dbReference type="Pfam" id="PF00552"/>
    </source>
</evidence>
<dbReference type="InterPro" id="IPR036862">
    <property type="entry name" value="Integrase_C_dom_sf_retrovir"/>
</dbReference>
<dbReference type="Pfam" id="PF00552">
    <property type="entry name" value="IN_DBD_C"/>
    <property type="match status" value="1"/>
</dbReference>
<sequence>MLNPPIIRHFGKSKQLTLKEKPPVFIKDPETGQTEGPHELVTWGRGYSCVSTPTGLRWILAKWFLLTALDLTLSQMEVSLVARFLQLFLLTSFQMPTKEEIALHPTVNISSDAEDIHQNILNAAGEIEKGSED</sequence>
<dbReference type="GO" id="GO:0046872">
    <property type="term" value="F:metal ion binding"/>
    <property type="evidence" value="ECO:0007669"/>
    <property type="project" value="UniProtKB-KW"/>
</dbReference>
<evidence type="ECO:0000256" key="8">
    <source>
        <dbReference type="ARBA" id="ARBA00023125"/>
    </source>
</evidence>
<organism evidence="10 11">
    <name type="scientific">Zosterops borbonicus</name>
    <dbReference type="NCBI Taxonomy" id="364589"/>
    <lineage>
        <taxon>Eukaryota</taxon>
        <taxon>Metazoa</taxon>
        <taxon>Chordata</taxon>
        <taxon>Craniata</taxon>
        <taxon>Vertebrata</taxon>
        <taxon>Euteleostomi</taxon>
        <taxon>Archelosauria</taxon>
        <taxon>Archosauria</taxon>
        <taxon>Dinosauria</taxon>
        <taxon>Saurischia</taxon>
        <taxon>Theropoda</taxon>
        <taxon>Coelurosauria</taxon>
        <taxon>Aves</taxon>
        <taxon>Neognathae</taxon>
        <taxon>Neoaves</taxon>
        <taxon>Telluraves</taxon>
        <taxon>Australaves</taxon>
        <taxon>Passeriformes</taxon>
        <taxon>Sylvioidea</taxon>
        <taxon>Zosteropidae</taxon>
        <taxon>Zosterops</taxon>
    </lineage>
</organism>
<dbReference type="GO" id="GO:0004519">
    <property type="term" value="F:endonuclease activity"/>
    <property type="evidence" value="ECO:0007669"/>
    <property type="project" value="UniProtKB-KW"/>
</dbReference>
<dbReference type="GO" id="GO:0003677">
    <property type="term" value="F:DNA binding"/>
    <property type="evidence" value="ECO:0007669"/>
    <property type="project" value="UniProtKB-KW"/>
</dbReference>
<evidence type="ECO:0000256" key="5">
    <source>
        <dbReference type="ARBA" id="ARBA00022759"/>
    </source>
</evidence>
<proteinExistence type="predicted"/>
<evidence type="ECO:0000256" key="3">
    <source>
        <dbReference type="ARBA" id="ARBA00022722"/>
    </source>
</evidence>
<keyword evidence="1" id="KW-0808">Transferase</keyword>
<dbReference type="EMBL" id="SWJQ01002006">
    <property type="protein sequence ID" value="TRZ07051.1"/>
    <property type="molecule type" value="Genomic_DNA"/>
</dbReference>
<accession>A0A8K1DAT0</accession>
<dbReference type="Proteomes" id="UP000796761">
    <property type="component" value="Unassembled WGS sequence"/>
</dbReference>
<dbReference type="GO" id="GO:0015074">
    <property type="term" value="P:DNA integration"/>
    <property type="evidence" value="ECO:0007669"/>
    <property type="project" value="UniProtKB-KW"/>
</dbReference>
<keyword evidence="2" id="KW-0548">Nucleotidyltransferase</keyword>
<keyword evidence="4" id="KW-0479">Metal-binding</keyword>
<evidence type="ECO:0000256" key="6">
    <source>
        <dbReference type="ARBA" id="ARBA00022801"/>
    </source>
</evidence>
<keyword evidence="11" id="KW-1185">Reference proteome</keyword>
<keyword evidence="3" id="KW-0540">Nuclease</keyword>
<evidence type="ECO:0000313" key="10">
    <source>
        <dbReference type="EMBL" id="TRZ07051.1"/>
    </source>
</evidence>
<dbReference type="OrthoDB" id="9204471at2759"/>
<dbReference type="SUPFAM" id="SSF50122">
    <property type="entry name" value="DNA-binding domain of retroviral integrase"/>
    <property type="match status" value="1"/>
</dbReference>
<dbReference type="Gene3D" id="2.30.30.10">
    <property type="entry name" value="Integrase, C-terminal domain superfamily, retroviral"/>
    <property type="match status" value="1"/>
</dbReference>
<keyword evidence="5" id="KW-0255">Endonuclease</keyword>
<dbReference type="GO" id="GO:0016779">
    <property type="term" value="F:nucleotidyltransferase activity"/>
    <property type="evidence" value="ECO:0007669"/>
    <property type="project" value="UniProtKB-KW"/>
</dbReference>
<dbReference type="InterPro" id="IPR001037">
    <property type="entry name" value="Integrase_C_retrovir"/>
</dbReference>
<protein>
    <recommendedName>
        <fullName evidence="9">Integrase-type domain-containing protein</fullName>
    </recommendedName>
</protein>
<reference evidence="10" key="1">
    <citation type="submission" date="2019-04" db="EMBL/GenBank/DDBJ databases">
        <title>Genome assembly of Zosterops borbonicus 15179.</title>
        <authorList>
            <person name="Leroy T."/>
            <person name="Anselmetti Y."/>
            <person name="Tilak M.-K."/>
            <person name="Nabholz B."/>
        </authorList>
    </citation>
    <scope>NUCLEOTIDE SEQUENCE</scope>
    <source>
        <strain evidence="10">HGM_15179</strain>
        <tissue evidence="10">Muscle</tissue>
    </source>
</reference>
<comment type="caution">
    <text evidence="10">The sequence shown here is derived from an EMBL/GenBank/DDBJ whole genome shotgun (WGS) entry which is preliminary data.</text>
</comment>
<keyword evidence="8" id="KW-0238">DNA-binding</keyword>